<proteinExistence type="predicted"/>
<sequence length="45" mass="5286">MGRRNATVTRLFSPERERPRYVSSRHHVFRIGSLRLGTRGYGKRA</sequence>
<dbReference type="EMBL" id="WIGN01000743">
    <property type="protein sequence ID" value="KAF6784585.1"/>
    <property type="molecule type" value="Genomic_DNA"/>
</dbReference>
<accession>A0A8H6IMD2</accession>
<dbReference type="AlphaFoldDB" id="A0A8H6IMD2"/>
<name>A0A8H6IMD2_9PEZI</name>
<evidence type="ECO:0000313" key="2">
    <source>
        <dbReference type="Proteomes" id="UP000652219"/>
    </source>
</evidence>
<gene>
    <name evidence="1" type="ORF">CSOJ01_15743</name>
</gene>
<organism evidence="1 2">
    <name type="scientific">Colletotrichum sojae</name>
    <dbReference type="NCBI Taxonomy" id="2175907"/>
    <lineage>
        <taxon>Eukaryota</taxon>
        <taxon>Fungi</taxon>
        <taxon>Dikarya</taxon>
        <taxon>Ascomycota</taxon>
        <taxon>Pezizomycotina</taxon>
        <taxon>Sordariomycetes</taxon>
        <taxon>Hypocreomycetidae</taxon>
        <taxon>Glomerellales</taxon>
        <taxon>Glomerellaceae</taxon>
        <taxon>Colletotrichum</taxon>
        <taxon>Colletotrichum orchidearum species complex</taxon>
    </lineage>
</organism>
<comment type="caution">
    <text evidence="1">The sequence shown here is derived from an EMBL/GenBank/DDBJ whole genome shotgun (WGS) entry which is preliminary data.</text>
</comment>
<reference evidence="1 2" key="1">
    <citation type="journal article" date="2020" name="Phytopathology">
        <title>Genome Sequence Resources of Colletotrichum truncatum, C. plurivorum, C. musicola, and C. sojae: Four Species Pathogenic to Soybean (Glycine max).</title>
        <authorList>
            <person name="Rogerio F."/>
            <person name="Boufleur T.R."/>
            <person name="Ciampi-Guillardi M."/>
            <person name="Sukno S.A."/>
            <person name="Thon M.R."/>
            <person name="Massola Junior N.S."/>
            <person name="Baroncelli R."/>
        </authorList>
    </citation>
    <scope>NUCLEOTIDE SEQUENCE [LARGE SCALE GENOMIC DNA]</scope>
    <source>
        <strain evidence="1 2">LFN0009</strain>
    </source>
</reference>
<dbReference type="Proteomes" id="UP000652219">
    <property type="component" value="Unassembled WGS sequence"/>
</dbReference>
<protein>
    <submittedName>
        <fullName evidence="1">Uncharacterized protein</fullName>
    </submittedName>
</protein>
<keyword evidence="2" id="KW-1185">Reference proteome</keyword>
<evidence type="ECO:0000313" key="1">
    <source>
        <dbReference type="EMBL" id="KAF6784585.1"/>
    </source>
</evidence>